<dbReference type="EMBL" id="JAIFTH010000042">
    <property type="protein sequence ID" value="KAG9511015.1"/>
    <property type="molecule type" value="Genomic_DNA"/>
</dbReference>
<evidence type="ECO:0000256" key="2">
    <source>
        <dbReference type="ARBA" id="ARBA00010701"/>
    </source>
</evidence>
<evidence type="ECO:0000256" key="1">
    <source>
        <dbReference type="ARBA" id="ARBA00004613"/>
    </source>
</evidence>
<evidence type="ECO:0000259" key="5">
    <source>
        <dbReference type="Pfam" id="PF00151"/>
    </source>
</evidence>
<evidence type="ECO:0000313" key="6">
    <source>
        <dbReference type="EMBL" id="KAG9511015.1"/>
    </source>
</evidence>
<dbReference type="Proteomes" id="UP000825002">
    <property type="component" value="Unassembled WGS sequence"/>
</dbReference>
<dbReference type="InterPro" id="IPR000734">
    <property type="entry name" value="TAG_lipase"/>
</dbReference>
<comment type="caution">
    <text evidence="6">The sequence shown here is derived from an EMBL/GenBank/DDBJ whole genome shotgun (WGS) entry which is preliminary data.</text>
</comment>
<dbReference type="SUPFAM" id="SSF53474">
    <property type="entry name" value="alpha/beta-Hydrolases"/>
    <property type="match status" value="1"/>
</dbReference>
<dbReference type="Gene3D" id="3.40.50.1820">
    <property type="entry name" value="alpha/beta hydrolase"/>
    <property type="match status" value="1"/>
</dbReference>
<dbReference type="PANTHER" id="PTHR11610">
    <property type="entry name" value="LIPASE"/>
    <property type="match status" value="1"/>
</dbReference>
<name>A0ABQ7SC67_9ACAR</name>
<organism evidence="6 7">
    <name type="scientific">Fragariocoptes setiger</name>
    <dbReference type="NCBI Taxonomy" id="1670756"/>
    <lineage>
        <taxon>Eukaryota</taxon>
        <taxon>Metazoa</taxon>
        <taxon>Ecdysozoa</taxon>
        <taxon>Arthropoda</taxon>
        <taxon>Chelicerata</taxon>
        <taxon>Arachnida</taxon>
        <taxon>Acari</taxon>
        <taxon>Acariformes</taxon>
        <taxon>Trombidiformes</taxon>
        <taxon>Prostigmata</taxon>
        <taxon>Eupodina</taxon>
        <taxon>Eriophyoidea</taxon>
        <taxon>Phytoptidae</taxon>
        <taxon>Fragariocoptes</taxon>
    </lineage>
</organism>
<proteinExistence type="inferred from homology"/>
<feature type="non-terminal residue" evidence="6">
    <location>
        <position position="1"/>
    </location>
</feature>
<evidence type="ECO:0000256" key="4">
    <source>
        <dbReference type="RuleBase" id="RU004262"/>
    </source>
</evidence>
<keyword evidence="3" id="KW-0964">Secreted</keyword>
<dbReference type="InterPro" id="IPR013818">
    <property type="entry name" value="Lipase"/>
</dbReference>
<accession>A0ABQ7SC67</accession>
<reference evidence="6 7" key="1">
    <citation type="submission" date="2020-10" db="EMBL/GenBank/DDBJ databases">
        <authorList>
            <person name="Klimov P.B."/>
            <person name="Dyachkov S.M."/>
            <person name="Chetverikov P.E."/>
        </authorList>
    </citation>
    <scope>NUCLEOTIDE SEQUENCE [LARGE SCALE GENOMIC DNA]</scope>
    <source>
        <strain evidence="6">BMOC 18-1129-001#AD2665</strain>
        <tissue evidence="6">Entire mites</tissue>
    </source>
</reference>
<gene>
    <name evidence="6" type="primary">LIPI</name>
    <name evidence="6" type="ORF">GZH46_00431</name>
</gene>
<feature type="domain" description="Lipase" evidence="5">
    <location>
        <begin position="1"/>
        <end position="193"/>
    </location>
</feature>
<comment type="subcellular location">
    <subcellularLocation>
        <location evidence="1">Secreted</location>
    </subcellularLocation>
</comment>
<evidence type="ECO:0000256" key="3">
    <source>
        <dbReference type="ARBA" id="ARBA00022525"/>
    </source>
</evidence>
<comment type="similarity">
    <text evidence="2 4">Belongs to the AB hydrolase superfamily. Lipase family.</text>
</comment>
<protein>
    <submittedName>
        <fullName evidence="6">Lipase member I</fullName>
    </submittedName>
</protein>
<sequence>WCYDLKDAYFEREPAQNVIIVFWPGGSRILSYTTAASNTRVVARQIVVFLHYLNELFGPIHLDQVHFIGHSLGAHIAGFAGQDLDGRVARITALDPAGLHFAHLEPEWRLDRSDARFVDVLHTNAGDIYKSKFGMARAVGHIDYYPNGGSQQPGCYSAGIYTIGLDASVCAHERAVLLVRDVVSSASTNCANANTSSPMPTSSHKSATKCVTKAKPKAYLFDVHEDEVRGGYEPVVGFLHDSLRQSRPALPAEHELEFDSMKPQFPTDTPYNATYLFLTRDEAPFFADHHMVRLEQLSQSGITRKPIKPSGIYVNANKELVFEKSIKFEHPVMDLLFLDTHHTKFSQRYSIRNDSDNSYNELDLMVCFHQTTIFQMLQTIELKSISLVVLNDHQGWQLVKLTQNDTDDPSKIIIPETRCGQFSLSTVLATGNS</sequence>
<evidence type="ECO:0000313" key="7">
    <source>
        <dbReference type="Proteomes" id="UP000825002"/>
    </source>
</evidence>
<keyword evidence="7" id="KW-1185">Reference proteome</keyword>
<dbReference type="Pfam" id="PF00151">
    <property type="entry name" value="Lipase"/>
    <property type="match status" value="1"/>
</dbReference>
<dbReference type="InterPro" id="IPR029058">
    <property type="entry name" value="AB_hydrolase_fold"/>
</dbReference>